<organism evidence="2 3">
    <name type="scientific">Crepidotus variabilis</name>
    <dbReference type="NCBI Taxonomy" id="179855"/>
    <lineage>
        <taxon>Eukaryota</taxon>
        <taxon>Fungi</taxon>
        <taxon>Dikarya</taxon>
        <taxon>Basidiomycota</taxon>
        <taxon>Agaricomycotina</taxon>
        <taxon>Agaricomycetes</taxon>
        <taxon>Agaricomycetidae</taxon>
        <taxon>Agaricales</taxon>
        <taxon>Agaricineae</taxon>
        <taxon>Crepidotaceae</taxon>
        <taxon>Crepidotus</taxon>
    </lineage>
</organism>
<comment type="caution">
    <text evidence="2">The sequence shown here is derived from an EMBL/GenBank/DDBJ whole genome shotgun (WGS) entry which is preliminary data.</text>
</comment>
<dbReference type="AlphaFoldDB" id="A0A9P6E344"/>
<name>A0A9P6E344_9AGAR</name>
<dbReference type="EMBL" id="MU158008">
    <property type="protein sequence ID" value="KAF9521639.1"/>
    <property type="molecule type" value="Genomic_DNA"/>
</dbReference>
<dbReference type="OrthoDB" id="2840473at2759"/>
<dbReference type="Proteomes" id="UP000807306">
    <property type="component" value="Unassembled WGS sequence"/>
</dbReference>
<dbReference type="InterPro" id="IPR005135">
    <property type="entry name" value="Endo/exonuclease/phosphatase"/>
</dbReference>
<feature type="non-terminal residue" evidence="2">
    <location>
        <position position="1"/>
    </location>
</feature>
<keyword evidence="2" id="KW-0540">Nuclease</keyword>
<dbReference type="GO" id="GO:0004519">
    <property type="term" value="F:endonuclease activity"/>
    <property type="evidence" value="ECO:0007669"/>
    <property type="project" value="UniProtKB-KW"/>
</dbReference>
<accession>A0A9P6E344</accession>
<dbReference type="Gene3D" id="3.60.10.10">
    <property type="entry name" value="Endonuclease/exonuclease/phosphatase"/>
    <property type="match status" value="1"/>
</dbReference>
<feature type="domain" description="Endonuclease/exonuclease/phosphatase" evidence="1">
    <location>
        <begin position="37"/>
        <end position="92"/>
    </location>
</feature>
<evidence type="ECO:0000313" key="3">
    <source>
        <dbReference type="Proteomes" id="UP000807306"/>
    </source>
</evidence>
<keyword evidence="2" id="KW-0255">Endonuclease</keyword>
<sequence>RSAILVNTRLGTCAWKQVDIDSPDITAICIETARGTILIYNIYNDYKNDNSLEALAEHVRKRCETREGHEEKMIWAGDFNRHHPMWEEERNNHLSQHQR</sequence>
<gene>
    <name evidence="2" type="ORF">CPB83DRAFT_778386</name>
</gene>
<proteinExistence type="predicted"/>
<dbReference type="SUPFAM" id="SSF56219">
    <property type="entry name" value="DNase I-like"/>
    <property type="match status" value="1"/>
</dbReference>
<evidence type="ECO:0000259" key="1">
    <source>
        <dbReference type="Pfam" id="PF14529"/>
    </source>
</evidence>
<evidence type="ECO:0000313" key="2">
    <source>
        <dbReference type="EMBL" id="KAF9521639.1"/>
    </source>
</evidence>
<dbReference type="InterPro" id="IPR036691">
    <property type="entry name" value="Endo/exonu/phosph_ase_sf"/>
</dbReference>
<reference evidence="2" key="1">
    <citation type="submission" date="2020-11" db="EMBL/GenBank/DDBJ databases">
        <authorList>
            <consortium name="DOE Joint Genome Institute"/>
            <person name="Ahrendt S."/>
            <person name="Riley R."/>
            <person name="Andreopoulos W."/>
            <person name="Labutti K."/>
            <person name="Pangilinan J."/>
            <person name="Ruiz-Duenas F.J."/>
            <person name="Barrasa J.M."/>
            <person name="Sanchez-Garcia M."/>
            <person name="Camarero S."/>
            <person name="Miyauchi S."/>
            <person name="Serrano A."/>
            <person name="Linde D."/>
            <person name="Babiker R."/>
            <person name="Drula E."/>
            <person name="Ayuso-Fernandez I."/>
            <person name="Pacheco R."/>
            <person name="Padilla G."/>
            <person name="Ferreira P."/>
            <person name="Barriuso J."/>
            <person name="Kellner H."/>
            <person name="Castanera R."/>
            <person name="Alfaro M."/>
            <person name="Ramirez L."/>
            <person name="Pisabarro A.G."/>
            <person name="Kuo A."/>
            <person name="Tritt A."/>
            <person name="Lipzen A."/>
            <person name="He G."/>
            <person name="Yan M."/>
            <person name="Ng V."/>
            <person name="Cullen D."/>
            <person name="Martin F."/>
            <person name="Rosso M.-N."/>
            <person name="Henrissat B."/>
            <person name="Hibbett D."/>
            <person name="Martinez A.T."/>
            <person name="Grigoriev I.V."/>
        </authorList>
    </citation>
    <scope>NUCLEOTIDE SEQUENCE</scope>
    <source>
        <strain evidence="2">CBS 506.95</strain>
    </source>
</reference>
<dbReference type="Pfam" id="PF14529">
    <property type="entry name" value="Exo_endo_phos_2"/>
    <property type="match status" value="1"/>
</dbReference>
<keyword evidence="2" id="KW-0378">Hydrolase</keyword>
<keyword evidence="3" id="KW-1185">Reference proteome</keyword>
<protein>
    <submittedName>
        <fullName evidence="2">Endonuclease/exonuclease/phosphatase</fullName>
    </submittedName>
</protein>